<evidence type="ECO:0000256" key="7">
    <source>
        <dbReference type="ARBA" id="ARBA00040480"/>
    </source>
</evidence>
<geneLocation type="plastid" evidence="9"/>
<evidence type="ECO:0000313" key="10">
    <source>
        <dbReference type="Proteomes" id="UP000307987"/>
    </source>
</evidence>
<protein>
    <recommendedName>
        <fullName evidence="7">Uncharacterized AAA domain-containing protein ycf46</fullName>
    </recommendedName>
</protein>
<evidence type="ECO:0000256" key="1">
    <source>
        <dbReference type="ARBA" id="ARBA00004229"/>
    </source>
</evidence>
<dbReference type="Gene3D" id="3.40.50.300">
    <property type="entry name" value="P-loop containing nucleotide triphosphate hydrolases"/>
    <property type="match status" value="1"/>
</dbReference>
<dbReference type="InterPro" id="IPR052381">
    <property type="entry name" value="AAA_domain_protein"/>
</dbReference>
<evidence type="ECO:0000313" key="9">
    <source>
        <dbReference type="EMBL" id="CRF40022.1"/>
    </source>
</evidence>
<organism evidence="9 10">
    <name type="scientific">Laurencia snackeyi</name>
    <dbReference type="NCBI Taxonomy" id="1858662"/>
    <lineage>
        <taxon>Eukaryota</taxon>
        <taxon>Rhodophyta</taxon>
        <taxon>Florideophyceae</taxon>
        <taxon>Rhodymeniophycidae</taxon>
        <taxon>Ceramiales</taxon>
        <taxon>Rhodomelaceae</taxon>
        <taxon>Laurencieae</taxon>
        <taxon>Laurencia</taxon>
    </lineage>
</organism>
<dbReference type="InterPro" id="IPR027417">
    <property type="entry name" value="P-loop_NTPase"/>
</dbReference>
<dbReference type="Pfam" id="PF00004">
    <property type="entry name" value="AAA"/>
    <property type="match status" value="1"/>
</dbReference>
<evidence type="ECO:0000256" key="4">
    <source>
        <dbReference type="ARBA" id="ARBA00022741"/>
    </source>
</evidence>
<dbReference type="GO" id="GO:0016887">
    <property type="term" value="F:ATP hydrolysis activity"/>
    <property type="evidence" value="ECO:0007669"/>
    <property type="project" value="InterPro"/>
</dbReference>
<dbReference type="GO" id="GO:0009507">
    <property type="term" value="C:chloroplast"/>
    <property type="evidence" value="ECO:0007669"/>
    <property type="project" value="UniProtKB-SubCell"/>
</dbReference>
<dbReference type="PANTHER" id="PTHR42960:SF1">
    <property type="entry name" value="YCF46 PROTEIN"/>
    <property type="match status" value="1"/>
</dbReference>
<evidence type="ECO:0000256" key="2">
    <source>
        <dbReference type="ARBA" id="ARBA00022528"/>
    </source>
</evidence>
<accession>A0A0G4KAW5</accession>
<dbReference type="InterPro" id="IPR003593">
    <property type="entry name" value="AAA+_ATPase"/>
</dbReference>
<dbReference type="AlphaFoldDB" id="A0A0G4KAW5"/>
<dbReference type="InterPro" id="IPR003959">
    <property type="entry name" value="ATPase_AAA_core"/>
</dbReference>
<comment type="similarity">
    <text evidence="6">Belongs to the AAA ATPase family. Highly divergent.</text>
</comment>
<keyword evidence="5" id="KW-0067">ATP-binding</keyword>
<dbReference type="PANTHER" id="PTHR42960">
    <property type="entry name" value="YCF46 PROTEIN"/>
    <property type="match status" value="1"/>
</dbReference>
<dbReference type="Proteomes" id="UP000307987">
    <property type="component" value="Plastid JFC0032_plastid"/>
</dbReference>
<proteinExistence type="inferred from homology"/>
<keyword evidence="4" id="KW-0547">Nucleotide-binding</keyword>
<keyword evidence="2" id="KW-0150">Chloroplast</keyword>
<dbReference type="SMART" id="SM00382">
    <property type="entry name" value="AAA"/>
    <property type="match status" value="1"/>
</dbReference>
<comment type="subcellular location">
    <subcellularLocation>
        <location evidence="1">Plastid</location>
        <location evidence="1">Chloroplast</location>
    </subcellularLocation>
</comment>
<evidence type="ECO:0000256" key="5">
    <source>
        <dbReference type="ARBA" id="ARBA00022840"/>
    </source>
</evidence>
<keyword evidence="3 9" id="KW-0934">Plastid</keyword>
<dbReference type="EMBL" id="LN833431">
    <property type="protein sequence ID" value="CRF40022.1"/>
    <property type="molecule type" value="Genomic_DNA"/>
</dbReference>
<sequence>MDSNFKKEIQVLLSSNNYLIYIETQEEERLEHILHTINDQQLNKNICNWNFIDGYINNPNYIKKGKKNPLEALDAISSKNDSNIKIFFLKDFYYFINDISISRKLKNTEKWLKKYRKYIIITGQGKQIPYELKEYITYIKLPLPNKKEINTEISRFFDKSDNKYKKVKDDICKAYIGYTINTIRKSISQFIILNLSEVDIVSKILKEKEKIIAQTDILEFYPTNKTEINVGGLVNLKKWLKVRKLTFTKQANAYGTRIPRGILLVGIQGTGKSLSAKAIATEWNLPLLKLDISKIFAGILGESESKINKAIEMSESISPCILWIDEIDKIFTQNINNTDSGTTLRVTNIFLTWLSEKKNDVFIIATANNIYNLPIEILRKGRFDEIFFVDLPKFKERINIFQIHLKKVRPLTWYKYNIYYLSKISRKFSGAEIEQSIIEAMYEGFYENREFTTKDIEQAINNMIPLSTTEIEKINKLRKWGHSGKIRLA</sequence>
<dbReference type="CDD" id="cd19507">
    <property type="entry name" value="RecA-like_Ycf46-like"/>
    <property type="match status" value="1"/>
</dbReference>
<name>A0A0G4KAW5_9FLOR</name>
<evidence type="ECO:0000256" key="6">
    <source>
        <dbReference type="ARBA" id="ARBA00038088"/>
    </source>
</evidence>
<evidence type="ECO:0000259" key="8">
    <source>
        <dbReference type="SMART" id="SM00382"/>
    </source>
</evidence>
<reference evidence="10" key="1">
    <citation type="journal article" date="2017" name="BMC Genomics">
        <title>Complete chloroplast genome of Gracilaria firma (Gracilariaceae, Rhodophyta), with discussion on the use of chloroplast phylogenomics in the subclass Rhodymeniophycidae.</title>
        <authorList>
            <person name="Ng P.K."/>
            <person name="Lin S.M."/>
            <person name="Lim P.E."/>
            <person name="Liu L.C."/>
            <person name="Chen C.M."/>
            <person name="Pai T.W."/>
        </authorList>
    </citation>
    <scope>NUCLEOTIDE SEQUENCE [LARGE SCALE GENOMIC DNA]</scope>
</reference>
<dbReference type="Gene3D" id="1.10.8.60">
    <property type="match status" value="1"/>
</dbReference>
<dbReference type="GO" id="GO:0005524">
    <property type="term" value="F:ATP binding"/>
    <property type="evidence" value="ECO:0007669"/>
    <property type="project" value="UniProtKB-KW"/>
</dbReference>
<evidence type="ECO:0000256" key="3">
    <source>
        <dbReference type="ARBA" id="ARBA00022640"/>
    </source>
</evidence>
<feature type="domain" description="AAA+ ATPase" evidence="8">
    <location>
        <begin position="258"/>
        <end position="393"/>
    </location>
</feature>
<dbReference type="SUPFAM" id="SSF52540">
    <property type="entry name" value="P-loop containing nucleoside triphosphate hydrolases"/>
    <property type="match status" value="1"/>
</dbReference>
<gene>
    <name evidence="9" type="primary">ycf46</name>
</gene>